<organism evidence="1">
    <name type="scientific">virus sp. ctrcb4</name>
    <dbReference type="NCBI Taxonomy" id="2825824"/>
    <lineage>
        <taxon>Viruses</taxon>
    </lineage>
</organism>
<proteinExistence type="predicted"/>
<dbReference type="EMBL" id="BK059132">
    <property type="protein sequence ID" value="DAE33222.1"/>
    <property type="molecule type" value="Genomic_DNA"/>
</dbReference>
<protein>
    <submittedName>
        <fullName evidence="1">Uncharacterized protein</fullName>
    </submittedName>
</protein>
<name>A0A8S5RPJ7_9VIRU</name>
<sequence length="50" mass="6032">MRQYWLYCLVYDFIVSKYEITSFASSMKEALSVLINVPVEKFNDRDFKEN</sequence>
<accession>A0A8S5RPJ7</accession>
<reference evidence="1" key="1">
    <citation type="journal article" date="2021" name="Proc. Natl. Acad. Sci. U.S.A.">
        <title>A Catalog of Tens of Thousands of Viruses from Human Metagenomes Reveals Hidden Associations with Chronic Diseases.</title>
        <authorList>
            <person name="Tisza M.J."/>
            <person name="Buck C.B."/>
        </authorList>
    </citation>
    <scope>NUCLEOTIDE SEQUENCE</scope>
    <source>
        <strain evidence="1">Ctrcb4</strain>
    </source>
</reference>
<evidence type="ECO:0000313" key="1">
    <source>
        <dbReference type="EMBL" id="DAE33222.1"/>
    </source>
</evidence>